<protein>
    <submittedName>
        <fullName evidence="1">Uncharacterized protein</fullName>
    </submittedName>
</protein>
<accession>A0A0V1GSS3</accession>
<proteinExistence type="predicted"/>
<keyword evidence="2" id="KW-1185">Reference proteome</keyword>
<gene>
    <name evidence="1" type="ORF">T11_10300</name>
</gene>
<reference evidence="1 2" key="1">
    <citation type="submission" date="2015-01" db="EMBL/GenBank/DDBJ databases">
        <title>Evolution of Trichinella species and genotypes.</title>
        <authorList>
            <person name="Korhonen P.K."/>
            <person name="Edoardo P."/>
            <person name="Giuseppe L.R."/>
            <person name="Gasser R.B."/>
        </authorList>
    </citation>
    <scope>NUCLEOTIDE SEQUENCE [LARGE SCALE GENOMIC DNA]</scope>
    <source>
        <strain evidence="1">ISS1029</strain>
    </source>
</reference>
<evidence type="ECO:0000313" key="1">
    <source>
        <dbReference type="EMBL" id="KRZ01027.1"/>
    </source>
</evidence>
<comment type="caution">
    <text evidence="1">The sequence shown here is derived from an EMBL/GenBank/DDBJ whole genome shotgun (WGS) entry which is preliminary data.</text>
</comment>
<sequence>MRPEFHHSQIEDAIFPAGHQESVSQNDLFLTKTRLSKA</sequence>
<dbReference type="EMBL" id="JYDP01000349">
    <property type="protein sequence ID" value="KRZ01027.1"/>
    <property type="molecule type" value="Genomic_DNA"/>
</dbReference>
<name>A0A0V1GSS3_9BILA</name>
<organism evidence="1 2">
    <name type="scientific">Trichinella zimbabwensis</name>
    <dbReference type="NCBI Taxonomy" id="268475"/>
    <lineage>
        <taxon>Eukaryota</taxon>
        <taxon>Metazoa</taxon>
        <taxon>Ecdysozoa</taxon>
        <taxon>Nematoda</taxon>
        <taxon>Enoplea</taxon>
        <taxon>Dorylaimia</taxon>
        <taxon>Trichinellida</taxon>
        <taxon>Trichinellidae</taxon>
        <taxon>Trichinella</taxon>
    </lineage>
</organism>
<dbReference type="AlphaFoldDB" id="A0A0V1GSS3"/>
<dbReference type="Proteomes" id="UP000055024">
    <property type="component" value="Unassembled WGS sequence"/>
</dbReference>
<evidence type="ECO:0000313" key="2">
    <source>
        <dbReference type="Proteomes" id="UP000055024"/>
    </source>
</evidence>